<dbReference type="InterPro" id="IPR038765">
    <property type="entry name" value="Papain-like_cys_pep_sf"/>
</dbReference>
<evidence type="ECO:0000313" key="7">
    <source>
        <dbReference type="Proteomes" id="UP000273982"/>
    </source>
</evidence>
<evidence type="ECO:0000256" key="2">
    <source>
        <dbReference type="ARBA" id="ARBA00022670"/>
    </source>
</evidence>
<evidence type="ECO:0000256" key="1">
    <source>
        <dbReference type="ARBA" id="ARBA00007074"/>
    </source>
</evidence>
<evidence type="ECO:0000256" key="3">
    <source>
        <dbReference type="ARBA" id="ARBA00022801"/>
    </source>
</evidence>
<dbReference type="Gene3D" id="3.90.1720.10">
    <property type="entry name" value="endopeptidase domain like (from Nostoc punctiforme)"/>
    <property type="match status" value="1"/>
</dbReference>
<proteinExistence type="inferred from homology"/>
<dbReference type="InterPro" id="IPR000064">
    <property type="entry name" value="NLP_P60_dom"/>
</dbReference>
<evidence type="ECO:0000259" key="5">
    <source>
        <dbReference type="PROSITE" id="PS51935"/>
    </source>
</evidence>
<accession>A0A3G8M325</accession>
<comment type="similarity">
    <text evidence="1">Belongs to the peptidase C40 family.</text>
</comment>
<feature type="domain" description="NlpC/P60" evidence="5">
    <location>
        <begin position="158"/>
        <end position="282"/>
    </location>
</feature>
<dbReference type="Proteomes" id="UP000273982">
    <property type="component" value="Chromosome"/>
</dbReference>
<dbReference type="RefSeq" id="WP_124737900.1">
    <property type="nucleotide sequence ID" value="NZ_CP034086.1"/>
</dbReference>
<keyword evidence="4" id="KW-0788">Thiol protease</keyword>
<organism evidence="6 7">
    <name type="scientific">Methylocystis rosea</name>
    <dbReference type="NCBI Taxonomy" id="173366"/>
    <lineage>
        <taxon>Bacteria</taxon>
        <taxon>Pseudomonadati</taxon>
        <taxon>Pseudomonadota</taxon>
        <taxon>Alphaproteobacteria</taxon>
        <taxon>Hyphomicrobiales</taxon>
        <taxon>Methylocystaceae</taxon>
        <taxon>Methylocystis</taxon>
    </lineage>
</organism>
<dbReference type="AlphaFoldDB" id="A0A3G8M325"/>
<dbReference type="SUPFAM" id="SSF54001">
    <property type="entry name" value="Cysteine proteinases"/>
    <property type="match status" value="1"/>
</dbReference>
<dbReference type="PROSITE" id="PS51935">
    <property type="entry name" value="NLPC_P60"/>
    <property type="match status" value="1"/>
</dbReference>
<keyword evidence="2" id="KW-0645">Protease</keyword>
<name>A0A3G8M325_9HYPH</name>
<dbReference type="Gene3D" id="2.30.30.40">
    <property type="entry name" value="SH3 Domains"/>
    <property type="match status" value="1"/>
</dbReference>
<evidence type="ECO:0000313" key="6">
    <source>
        <dbReference type="EMBL" id="AZG76064.1"/>
    </source>
</evidence>
<dbReference type="PANTHER" id="PTHR47359">
    <property type="entry name" value="PEPTIDOGLYCAN DL-ENDOPEPTIDASE CWLO"/>
    <property type="match status" value="1"/>
</dbReference>
<dbReference type="GO" id="GO:0006508">
    <property type="term" value="P:proteolysis"/>
    <property type="evidence" value="ECO:0007669"/>
    <property type="project" value="UniProtKB-KW"/>
</dbReference>
<dbReference type="InterPro" id="IPR051794">
    <property type="entry name" value="PG_Endopeptidase_C40"/>
</dbReference>
<dbReference type="Pfam" id="PF00877">
    <property type="entry name" value="NLPC_P60"/>
    <property type="match status" value="1"/>
</dbReference>
<evidence type="ECO:0000256" key="4">
    <source>
        <dbReference type="ARBA" id="ARBA00022807"/>
    </source>
</evidence>
<reference evidence="6 7" key="1">
    <citation type="submission" date="2018-11" db="EMBL/GenBank/DDBJ databases">
        <title>Genome squencing of methanotrophic bacteria isolated from alkaline groundwater in Korea.</title>
        <authorList>
            <person name="Nguyen L.N."/>
        </authorList>
    </citation>
    <scope>NUCLEOTIDE SEQUENCE [LARGE SCALE GENOMIC DNA]</scope>
    <source>
        <strain evidence="6 7">GW6</strain>
    </source>
</reference>
<dbReference type="Pfam" id="PF18348">
    <property type="entry name" value="SH3_16"/>
    <property type="match status" value="1"/>
</dbReference>
<protein>
    <submittedName>
        <fullName evidence="6">Peptidase P60</fullName>
    </submittedName>
</protein>
<gene>
    <name evidence="6" type="ORF">EHO51_04570</name>
</gene>
<dbReference type="InterPro" id="IPR041382">
    <property type="entry name" value="SH3_16"/>
</dbReference>
<dbReference type="PANTHER" id="PTHR47359:SF3">
    <property type="entry name" value="NLP_P60 DOMAIN-CONTAINING PROTEIN-RELATED"/>
    <property type="match status" value="1"/>
</dbReference>
<dbReference type="GO" id="GO:0008234">
    <property type="term" value="F:cysteine-type peptidase activity"/>
    <property type="evidence" value="ECO:0007669"/>
    <property type="project" value="UniProtKB-KW"/>
</dbReference>
<dbReference type="KEGG" id="mros:EHO51_04570"/>
<dbReference type="EMBL" id="CP034086">
    <property type="protein sequence ID" value="AZG76064.1"/>
    <property type="molecule type" value="Genomic_DNA"/>
</dbReference>
<keyword evidence="3" id="KW-0378">Hydrolase</keyword>
<sequence>MSEEFDRRLTPARPEVAAAYLKGRVSAERYVEGVAMEVRDCVVDLRREPRPDAAVDTQAIYGERVTVYDEEEGWAWAQLARDDYVGWIAANTLWRELSAPTHRICVPRTFIYPGPNIKLPPLNALPLGAEVAIAEERGGFGVTPELGFIYRKHLAPCEAKAPDFVAVAETLLGAPYLWGGKSWMGVDCSGLVQVSLLMAGMKAPRDTDMQEAALGATLDPGVPLMRGDIVFWKGHVGVMRDAVTLLHANATHMQVTSEPLDAVRARNEAAGAGPVTSLKRLPRDILA</sequence>